<feature type="domain" description="Protein kinase" evidence="13">
    <location>
        <begin position="67"/>
        <end position="343"/>
    </location>
</feature>
<evidence type="ECO:0000256" key="7">
    <source>
        <dbReference type="ARBA" id="ARBA00022777"/>
    </source>
</evidence>
<dbReference type="Pfam" id="PF07714">
    <property type="entry name" value="PK_Tyr_Ser-Thr"/>
    <property type="match status" value="1"/>
</dbReference>
<organism evidence="14 15">
    <name type="scientific">Carex littledalei</name>
    <dbReference type="NCBI Taxonomy" id="544730"/>
    <lineage>
        <taxon>Eukaryota</taxon>
        <taxon>Viridiplantae</taxon>
        <taxon>Streptophyta</taxon>
        <taxon>Embryophyta</taxon>
        <taxon>Tracheophyta</taxon>
        <taxon>Spermatophyta</taxon>
        <taxon>Magnoliopsida</taxon>
        <taxon>Liliopsida</taxon>
        <taxon>Poales</taxon>
        <taxon>Cyperaceae</taxon>
        <taxon>Cyperoideae</taxon>
        <taxon>Cariceae</taxon>
        <taxon>Carex</taxon>
        <taxon>Carex subgen. Euthyceras</taxon>
    </lineage>
</organism>
<evidence type="ECO:0000256" key="2">
    <source>
        <dbReference type="ARBA" id="ARBA00008684"/>
    </source>
</evidence>
<dbReference type="OrthoDB" id="4062651at2759"/>
<dbReference type="SMART" id="SM00220">
    <property type="entry name" value="S_TKc"/>
    <property type="match status" value="1"/>
</dbReference>
<evidence type="ECO:0000256" key="10">
    <source>
        <dbReference type="PROSITE-ProRule" id="PRU10141"/>
    </source>
</evidence>
<keyword evidence="4 11" id="KW-0723">Serine/threonine-protein kinase</keyword>
<dbReference type="InterPro" id="IPR011009">
    <property type="entry name" value="Kinase-like_dom_sf"/>
</dbReference>
<keyword evidence="9" id="KW-0472">Membrane</keyword>
<accession>A0A833R8W5</accession>
<keyword evidence="7 14" id="KW-0418">Kinase</keyword>
<evidence type="ECO:0000256" key="1">
    <source>
        <dbReference type="ARBA" id="ARBA00004236"/>
    </source>
</evidence>
<comment type="caution">
    <text evidence="14">The sequence shown here is derived from an EMBL/GenBank/DDBJ whole genome shotgun (WGS) entry which is preliminary data.</text>
</comment>
<dbReference type="Gene3D" id="1.10.510.10">
    <property type="entry name" value="Transferase(Phosphotransferase) domain 1"/>
    <property type="match status" value="1"/>
</dbReference>
<dbReference type="GO" id="GO:0005886">
    <property type="term" value="C:plasma membrane"/>
    <property type="evidence" value="ECO:0007669"/>
    <property type="project" value="UniProtKB-SubCell"/>
</dbReference>
<gene>
    <name evidence="14" type="ORF">FCM35_KLT03302</name>
</gene>
<sequence length="366" mass="40693">MSCFSCSPRSRDLRRRRSNGAAASSKTLFRLVASIGYTEFDKKGVCPDPKNANKFTLRQMVVATSNFAEANLIGEGGFGRVYKGQLVCGQTVAIKQLKKTGMEGTHEFVVECLMLLLLHHPNLVSLIGYCAEGDQRILVYEHMAQGSLENHLFDLPPNSKPLDWSTRLKIATGAARGLQYLHEVKPPVIYRDLKSSNILLDNEFNPKLSDFGLAKLGPTGDSTHVSTRVMGTYGYCAPDYYMSGKLSVKSDVYSFGVVLLELITGRKAYDMSREEGERSLILWSRPFLNSRGYMHLADPLLNGCYPKRSLYQLAEVISLCLKEQPHMRPSMCDLTSALEHVVSQPNVASASSSKPRVRKNNSISLR</sequence>
<dbReference type="SUPFAM" id="SSF56112">
    <property type="entry name" value="Protein kinase-like (PK-like)"/>
    <property type="match status" value="1"/>
</dbReference>
<evidence type="ECO:0000256" key="6">
    <source>
        <dbReference type="ARBA" id="ARBA00022741"/>
    </source>
</evidence>
<comment type="similarity">
    <text evidence="2">Belongs to the protein kinase superfamily. Ser/Thr protein kinase family.</text>
</comment>
<dbReference type="Proteomes" id="UP000623129">
    <property type="component" value="Unassembled WGS sequence"/>
</dbReference>
<evidence type="ECO:0000256" key="3">
    <source>
        <dbReference type="ARBA" id="ARBA00022475"/>
    </source>
</evidence>
<dbReference type="PROSITE" id="PS00108">
    <property type="entry name" value="PROTEIN_KINASE_ST"/>
    <property type="match status" value="1"/>
</dbReference>
<feature type="region of interest" description="Disordered" evidence="12">
    <location>
        <begin position="345"/>
        <end position="366"/>
    </location>
</feature>
<evidence type="ECO:0000256" key="4">
    <source>
        <dbReference type="ARBA" id="ARBA00022527"/>
    </source>
</evidence>
<keyword evidence="5" id="KW-0808">Transferase</keyword>
<evidence type="ECO:0000256" key="5">
    <source>
        <dbReference type="ARBA" id="ARBA00022679"/>
    </source>
</evidence>
<dbReference type="PANTHER" id="PTHR47985:SF52">
    <property type="entry name" value="OS02G0833000 PROTEIN"/>
    <property type="match status" value="1"/>
</dbReference>
<evidence type="ECO:0000313" key="14">
    <source>
        <dbReference type="EMBL" id="KAF3331896.1"/>
    </source>
</evidence>
<evidence type="ECO:0000256" key="9">
    <source>
        <dbReference type="ARBA" id="ARBA00023136"/>
    </source>
</evidence>
<keyword evidence="8 10" id="KW-0067">ATP-binding</keyword>
<dbReference type="Gene3D" id="3.30.200.20">
    <property type="entry name" value="Phosphorylase Kinase, domain 1"/>
    <property type="match status" value="1"/>
</dbReference>
<evidence type="ECO:0000256" key="11">
    <source>
        <dbReference type="RuleBase" id="RU000304"/>
    </source>
</evidence>
<dbReference type="CDD" id="cd14066">
    <property type="entry name" value="STKc_IRAK"/>
    <property type="match status" value="1"/>
</dbReference>
<proteinExistence type="inferred from homology"/>
<dbReference type="FunFam" id="1.10.510.10:FF:000032">
    <property type="entry name" value="Serine/threonine-protein kinase PBS1"/>
    <property type="match status" value="1"/>
</dbReference>
<dbReference type="PIRSF" id="PIRSF000654">
    <property type="entry name" value="Integrin-linked_kinase"/>
    <property type="match status" value="1"/>
</dbReference>
<dbReference type="GO" id="GO:0005524">
    <property type="term" value="F:ATP binding"/>
    <property type="evidence" value="ECO:0007669"/>
    <property type="project" value="UniProtKB-UniRule"/>
</dbReference>
<evidence type="ECO:0000259" key="13">
    <source>
        <dbReference type="PROSITE" id="PS50011"/>
    </source>
</evidence>
<dbReference type="InterPro" id="IPR008271">
    <property type="entry name" value="Ser/Thr_kinase_AS"/>
</dbReference>
<evidence type="ECO:0000313" key="15">
    <source>
        <dbReference type="Proteomes" id="UP000623129"/>
    </source>
</evidence>
<evidence type="ECO:0000256" key="8">
    <source>
        <dbReference type="ARBA" id="ARBA00022840"/>
    </source>
</evidence>
<dbReference type="FunFam" id="3.30.200.20:FF:000039">
    <property type="entry name" value="receptor-like protein kinase FERONIA"/>
    <property type="match status" value="1"/>
</dbReference>
<dbReference type="PANTHER" id="PTHR47985">
    <property type="entry name" value="OS07G0668900 PROTEIN"/>
    <property type="match status" value="1"/>
</dbReference>
<keyword evidence="15" id="KW-1185">Reference proteome</keyword>
<dbReference type="PROSITE" id="PS00107">
    <property type="entry name" value="PROTEIN_KINASE_ATP"/>
    <property type="match status" value="1"/>
</dbReference>
<protein>
    <submittedName>
        <fullName evidence="14">Serine/threonine-protein kinase CDL1-like protein</fullName>
    </submittedName>
</protein>
<reference evidence="14" key="1">
    <citation type="submission" date="2020-01" db="EMBL/GenBank/DDBJ databases">
        <title>Genome sequence of Kobresia littledalei, the first chromosome-level genome in the family Cyperaceae.</title>
        <authorList>
            <person name="Qu G."/>
        </authorList>
    </citation>
    <scope>NUCLEOTIDE SEQUENCE</scope>
    <source>
        <strain evidence="14">C.B.Clarke</strain>
        <tissue evidence="14">Leaf</tissue>
    </source>
</reference>
<dbReference type="InterPro" id="IPR001245">
    <property type="entry name" value="Ser-Thr/Tyr_kinase_cat_dom"/>
</dbReference>
<name>A0A833R8W5_9POAL</name>
<dbReference type="AlphaFoldDB" id="A0A833R8W5"/>
<dbReference type="PROSITE" id="PS50011">
    <property type="entry name" value="PROTEIN_KINASE_DOM"/>
    <property type="match status" value="1"/>
</dbReference>
<evidence type="ECO:0000256" key="12">
    <source>
        <dbReference type="SAM" id="MobiDB-lite"/>
    </source>
</evidence>
<dbReference type="EMBL" id="SWLB01000012">
    <property type="protein sequence ID" value="KAF3331896.1"/>
    <property type="molecule type" value="Genomic_DNA"/>
</dbReference>
<keyword evidence="6 10" id="KW-0547">Nucleotide-binding</keyword>
<comment type="subcellular location">
    <subcellularLocation>
        <location evidence="1">Cell membrane</location>
    </subcellularLocation>
</comment>
<feature type="binding site" evidence="10">
    <location>
        <position position="95"/>
    </location>
    <ligand>
        <name>ATP</name>
        <dbReference type="ChEBI" id="CHEBI:30616"/>
    </ligand>
</feature>
<dbReference type="InterPro" id="IPR000719">
    <property type="entry name" value="Prot_kinase_dom"/>
</dbReference>
<dbReference type="GO" id="GO:0004674">
    <property type="term" value="F:protein serine/threonine kinase activity"/>
    <property type="evidence" value="ECO:0007669"/>
    <property type="project" value="UniProtKB-KW"/>
</dbReference>
<keyword evidence="3" id="KW-1003">Cell membrane</keyword>
<dbReference type="InterPro" id="IPR017441">
    <property type="entry name" value="Protein_kinase_ATP_BS"/>
</dbReference>